<dbReference type="AlphaFoldDB" id="D7KJ36"/>
<dbReference type="Gramene" id="scaffold_102308.1">
    <property type="protein sequence ID" value="scaffold_102308.1"/>
    <property type="gene ID" value="scaffold_102308.1"/>
</dbReference>
<evidence type="ECO:0000313" key="2">
    <source>
        <dbReference type="EMBL" id="EFH69382.1"/>
    </source>
</evidence>
<keyword evidence="3" id="KW-1185">Reference proteome</keyword>
<keyword evidence="1" id="KW-0472">Membrane</keyword>
<evidence type="ECO:0000256" key="1">
    <source>
        <dbReference type="SAM" id="Phobius"/>
    </source>
</evidence>
<name>D7KJ36_ARALL</name>
<dbReference type="EMBL" id="GL348713">
    <property type="protein sequence ID" value="EFH69382.1"/>
    <property type="molecule type" value="Genomic_DNA"/>
</dbReference>
<keyword evidence="1" id="KW-1133">Transmembrane helix</keyword>
<dbReference type="HOGENOM" id="CLU_2834585_0_0_1"/>
<reference evidence="3" key="1">
    <citation type="journal article" date="2011" name="Nat. Genet.">
        <title>The Arabidopsis lyrata genome sequence and the basis of rapid genome size change.</title>
        <authorList>
            <person name="Hu T.T."/>
            <person name="Pattyn P."/>
            <person name="Bakker E.G."/>
            <person name="Cao J."/>
            <person name="Cheng J.-F."/>
            <person name="Clark R.M."/>
            <person name="Fahlgren N."/>
            <person name="Fawcett J.A."/>
            <person name="Grimwood J."/>
            <person name="Gundlach H."/>
            <person name="Haberer G."/>
            <person name="Hollister J.D."/>
            <person name="Ossowski S."/>
            <person name="Ottilar R.P."/>
            <person name="Salamov A.A."/>
            <person name="Schneeberger K."/>
            <person name="Spannagl M."/>
            <person name="Wang X."/>
            <person name="Yang L."/>
            <person name="Nasrallah M.E."/>
            <person name="Bergelson J."/>
            <person name="Carrington J.C."/>
            <person name="Gaut B.S."/>
            <person name="Schmutz J."/>
            <person name="Mayer K.F.X."/>
            <person name="Van de Peer Y."/>
            <person name="Grigoriev I.V."/>
            <person name="Nordborg M."/>
            <person name="Weigel D."/>
            <person name="Guo Y.-L."/>
        </authorList>
    </citation>
    <scope>NUCLEOTIDE SEQUENCE [LARGE SCALE GENOMIC DNA]</scope>
    <source>
        <strain evidence="3">cv. MN47</strain>
    </source>
</reference>
<feature type="transmembrane region" description="Helical" evidence="1">
    <location>
        <begin position="37"/>
        <end position="55"/>
    </location>
</feature>
<organism evidence="3">
    <name type="scientific">Arabidopsis lyrata subsp. lyrata</name>
    <name type="common">Lyre-leaved rock-cress</name>
    <dbReference type="NCBI Taxonomy" id="81972"/>
    <lineage>
        <taxon>Eukaryota</taxon>
        <taxon>Viridiplantae</taxon>
        <taxon>Streptophyta</taxon>
        <taxon>Embryophyta</taxon>
        <taxon>Tracheophyta</taxon>
        <taxon>Spermatophyta</taxon>
        <taxon>Magnoliopsida</taxon>
        <taxon>eudicotyledons</taxon>
        <taxon>Gunneridae</taxon>
        <taxon>Pentapetalae</taxon>
        <taxon>rosids</taxon>
        <taxon>malvids</taxon>
        <taxon>Brassicales</taxon>
        <taxon>Brassicaceae</taxon>
        <taxon>Camelineae</taxon>
        <taxon>Arabidopsis</taxon>
    </lineage>
</organism>
<evidence type="ECO:0000313" key="3">
    <source>
        <dbReference type="Proteomes" id="UP000008694"/>
    </source>
</evidence>
<sequence length="66" mass="7475">MSADLSPISLSHQLLRLSDYDSSESQEEADYQFTVTAYNWAIAYLVSMSIDLVYMTTSSTWLRKSG</sequence>
<keyword evidence="1" id="KW-0812">Transmembrane</keyword>
<gene>
    <name evidence="2" type="ORF">ARALYDRAFT_889514</name>
</gene>
<protein>
    <submittedName>
        <fullName evidence="2">Predicted protein</fullName>
    </submittedName>
</protein>
<accession>D7KJ36</accession>
<dbReference type="Proteomes" id="UP000008694">
    <property type="component" value="Unassembled WGS sequence"/>
</dbReference>
<proteinExistence type="predicted"/>